<sequence length="150" mass="16506">MQKFVAVLGLLCVPHVYAESIEGCYLVADEITSFSSEESEIQSTYVKISRSAGNYSVEGLIWGANFHVCHIASPIEGVGGPLQMNYVDNKLVYSHSEAEYSINCELEVSFKDNSLTIKDSNHHCSEYVFYCGARVGLDKVELPKVAQGCP</sequence>
<reference evidence="1" key="1">
    <citation type="submission" date="2011-01" db="EMBL/GenBank/DDBJ databases">
        <title>Evolutionary Significance of Chromosomal Super-Integrons in Vibrio vulnificus Strains.</title>
        <authorList>
            <person name="Shu H.Y."/>
            <person name="Wu K.M."/>
            <person name="Liu T.T."/>
            <person name="Liu Y.M."/>
            <person name="Liao T.L."/>
            <person name="Hor L.I."/>
            <person name="Tsai S.F."/>
            <person name="Chen C.Y."/>
        </authorList>
    </citation>
    <scope>NUCLEOTIDE SEQUENCE</scope>
    <source>
        <strain evidence="1">CG021</strain>
    </source>
</reference>
<accession>A0A6S4Q1T9</accession>
<dbReference type="EMBL" id="AB609752">
    <property type="protein sequence ID" value="BBE39026.1"/>
    <property type="molecule type" value="Genomic_DNA"/>
</dbReference>
<name>A0A6S4Q1T9_VIBVL</name>
<evidence type="ECO:0000313" key="1">
    <source>
        <dbReference type="EMBL" id="BBE39026.1"/>
    </source>
</evidence>
<proteinExistence type="predicted"/>
<protein>
    <submittedName>
        <fullName evidence="1">Uncharacterized protein</fullName>
    </submittedName>
</protein>
<organism evidence="1">
    <name type="scientific">Vibrio vulnificus</name>
    <dbReference type="NCBI Taxonomy" id="672"/>
    <lineage>
        <taxon>Bacteria</taxon>
        <taxon>Pseudomonadati</taxon>
        <taxon>Pseudomonadota</taxon>
        <taxon>Gammaproteobacteria</taxon>
        <taxon>Vibrionales</taxon>
        <taxon>Vibrionaceae</taxon>
        <taxon>Vibrio</taxon>
    </lineage>
</organism>
<dbReference type="RefSeq" id="WP_103194349.1">
    <property type="nucleotide sequence ID" value="NZ_CP134783.1"/>
</dbReference>
<dbReference type="AlphaFoldDB" id="A0A6S4Q1T9"/>